<dbReference type="SUPFAM" id="SSF56112">
    <property type="entry name" value="Protein kinase-like (PK-like)"/>
    <property type="match status" value="1"/>
</dbReference>
<dbReference type="InterPro" id="IPR017441">
    <property type="entry name" value="Protein_kinase_ATP_BS"/>
</dbReference>
<dbReference type="CDD" id="cd14014">
    <property type="entry name" value="STKc_PknB_like"/>
    <property type="match status" value="1"/>
</dbReference>
<dbReference type="GO" id="GO:0005829">
    <property type="term" value="C:cytosol"/>
    <property type="evidence" value="ECO:0007669"/>
    <property type="project" value="TreeGrafter"/>
</dbReference>
<evidence type="ECO:0000256" key="1">
    <source>
        <dbReference type="ARBA" id="ARBA00022679"/>
    </source>
</evidence>
<keyword evidence="7" id="KW-0812">Transmembrane</keyword>
<dbReference type="GO" id="GO:0016020">
    <property type="term" value="C:membrane"/>
    <property type="evidence" value="ECO:0007669"/>
    <property type="project" value="TreeGrafter"/>
</dbReference>
<evidence type="ECO:0000256" key="6">
    <source>
        <dbReference type="SAM" id="MobiDB-lite"/>
    </source>
</evidence>
<feature type="compositionally biased region" description="Pro residues" evidence="6">
    <location>
        <begin position="393"/>
        <end position="412"/>
    </location>
</feature>
<evidence type="ECO:0000259" key="8">
    <source>
        <dbReference type="PROSITE" id="PS50011"/>
    </source>
</evidence>
<dbReference type="GO" id="GO:0005524">
    <property type="term" value="F:ATP binding"/>
    <property type="evidence" value="ECO:0007669"/>
    <property type="project" value="UniProtKB-UniRule"/>
</dbReference>
<dbReference type="EMBL" id="CP045997">
    <property type="protein sequence ID" value="QHW00881.1"/>
    <property type="molecule type" value="Genomic_DNA"/>
</dbReference>
<dbReference type="RefSeq" id="WP_162391276.1">
    <property type="nucleotide sequence ID" value="NZ_CP045997.1"/>
</dbReference>
<reference evidence="9 10" key="1">
    <citation type="submission" date="2019-11" db="EMBL/GenBank/DDBJ databases">
        <title>Spirosoma endbachense sp. nov., isolated from a natural salt meadow.</title>
        <authorList>
            <person name="Rojas J."/>
            <person name="Ambika Manirajan B."/>
            <person name="Ratering S."/>
            <person name="Suarez C."/>
            <person name="Geissler-Plaum R."/>
            <person name="Schnell S."/>
        </authorList>
    </citation>
    <scope>NUCLEOTIDE SEQUENCE [LARGE SCALE GENOMIC DNA]</scope>
    <source>
        <strain evidence="9 10">I-24</strain>
    </source>
</reference>
<evidence type="ECO:0000256" key="5">
    <source>
        <dbReference type="PROSITE-ProRule" id="PRU10141"/>
    </source>
</evidence>
<feature type="transmembrane region" description="Helical" evidence="7">
    <location>
        <begin position="430"/>
        <end position="452"/>
    </location>
</feature>
<evidence type="ECO:0000256" key="7">
    <source>
        <dbReference type="SAM" id="Phobius"/>
    </source>
</evidence>
<keyword evidence="10" id="KW-1185">Reference proteome</keyword>
<keyword evidence="7" id="KW-1133">Transmembrane helix</keyword>
<dbReference type="Pfam" id="PF00069">
    <property type="entry name" value="Pkinase"/>
    <property type="match status" value="1"/>
</dbReference>
<dbReference type="Pfam" id="PF14903">
    <property type="entry name" value="WG_beta_rep"/>
    <property type="match status" value="2"/>
</dbReference>
<dbReference type="PROSITE" id="PS00107">
    <property type="entry name" value="PROTEIN_KINASE_ATP"/>
    <property type="match status" value="1"/>
</dbReference>
<dbReference type="KEGG" id="senf:GJR95_40220"/>
<feature type="domain" description="Protein kinase" evidence="8">
    <location>
        <begin position="23"/>
        <end position="295"/>
    </location>
</feature>
<dbReference type="PANTHER" id="PTHR24348:SF22">
    <property type="entry name" value="NON-SPECIFIC SERINE_THREONINE PROTEIN KINASE"/>
    <property type="match status" value="1"/>
</dbReference>
<evidence type="ECO:0000313" key="9">
    <source>
        <dbReference type="EMBL" id="QHW00881.1"/>
    </source>
</evidence>
<dbReference type="GO" id="GO:0000407">
    <property type="term" value="C:phagophore assembly site"/>
    <property type="evidence" value="ECO:0007669"/>
    <property type="project" value="TreeGrafter"/>
</dbReference>
<evidence type="ECO:0000256" key="4">
    <source>
        <dbReference type="ARBA" id="ARBA00022840"/>
    </source>
</evidence>
<dbReference type="PROSITE" id="PS50011">
    <property type="entry name" value="PROTEIN_KINASE_DOM"/>
    <property type="match status" value="1"/>
</dbReference>
<keyword evidence="7" id="KW-0472">Membrane</keyword>
<gene>
    <name evidence="9" type="ORF">GJR95_40220</name>
</gene>
<name>A0A6P1WAF9_9BACT</name>
<keyword evidence="3 9" id="KW-0418">Kinase</keyword>
<accession>A0A6P1WAF9</accession>
<dbReference type="Proteomes" id="UP000464577">
    <property type="component" value="Chromosome"/>
</dbReference>
<dbReference type="GO" id="GO:0004674">
    <property type="term" value="F:protein serine/threonine kinase activity"/>
    <property type="evidence" value="ECO:0007669"/>
    <property type="project" value="InterPro"/>
</dbReference>
<keyword evidence="2 5" id="KW-0547">Nucleotide-binding</keyword>
<evidence type="ECO:0000256" key="2">
    <source>
        <dbReference type="ARBA" id="ARBA00022741"/>
    </source>
</evidence>
<organism evidence="9 10">
    <name type="scientific">Spirosoma endbachense</name>
    <dbReference type="NCBI Taxonomy" id="2666025"/>
    <lineage>
        <taxon>Bacteria</taxon>
        <taxon>Pseudomonadati</taxon>
        <taxon>Bacteroidota</taxon>
        <taxon>Cytophagia</taxon>
        <taxon>Cytophagales</taxon>
        <taxon>Cytophagaceae</taxon>
        <taxon>Spirosoma</taxon>
    </lineage>
</organism>
<dbReference type="Gene3D" id="3.30.200.20">
    <property type="entry name" value="Phosphorylase Kinase, domain 1"/>
    <property type="match status" value="1"/>
</dbReference>
<dbReference type="PROSITE" id="PS00108">
    <property type="entry name" value="PROTEIN_KINASE_ST"/>
    <property type="match status" value="1"/>
</dbReference>
<evidence type="ECO:0000313" key="10">
    <source>
        <dbReference type="Proteomes" id="UP000464577"/>
    </source>
</evidence>
<dbReference type="AlphaFoldDB" id="A0A6P1WAF9"/>
<dbReference type="InterPro" id="IPR032774">
    <property type="entry name" value="WG_beta_rep"/>
</dbReference>
<dbReference type="InterPro" id="IPR000719">
    <property type="entry name" value="Prot_kinase_dom"/>
</dbReference>
<protein>
    <submittedName>
        <fullName evidence="9">Protein kinase</fullName>
    </submittedName>
</protein>
<feature type="region of interest" description="Disordered" evidence="6">
    <location>
        <begin position="384"/>
        <end position="421"/>
    </location>
</feature>
<dbReference type="InterPro" id="IPR045269">
    <property type="entry name" value="Atg1-like"/>
</dbReference>
<sequence>MTYEEFRKRYHYEPSKLNSPERDEDFGRLGEGGFGAVFKGWDTVENQWVAIKVSPVRADQRDLSLQREVEIANQLPRHSNIARYEFCERFTTVFGVVDMAVLKFYKEGNLAELLRKTSLTQDEKDSIIGGILSGLAHLHHYHMAHRDLKPQNILITRTPYGKYVPLITDFGLSKVVRGEDLVATSTAFLNSTIGGSVYYMAPEQLANNRMRFNVDLWAFGVILYELMTGQRPFIGDSGAGSETDRSQIIQRINNVELPSQFSEIPDPYQTMIRQCLIRDVDQRVHTATALLQIFSPSDHLPDEPVDVLPPIEPPAYDEQRSFSEGYAAVRQDHLWGLINTAGNLIVPIEYTSITDVQGQQALIRKQGQASKIQLTGNTFHSLSEAPFVRPEPRPTPIPPTPTPIPQPVPKPKPILDDTPPQPPSTTLRQVYIFVAVGIWLILFGMLLLSLVANGVFAPSYDSSGYTSQNTITFEENSSSPTAENSVFSHLLATRLVSGSDFYVDVPRSMNAVTNLRNGAELQFSNPVQELYMVAFTEKISDVEAAGIYNLDQYRKVTTKDRKGFQTRSLSDVDYTEDGLQLITRDVDYVNNGNAMTLFCINGFYKSPEKYYQIFAWTLKSKQSMHEADLLHIVRSFRLQ</sequence>
<keyword evidence="4 5" id="KW-0067">ATP-binding</keyword>
<dbReference type="GO" id="GO:0005776">
    <property type="term" value="C:autophagosome"/>
    <property type="evidence" value="ECO:0007669"/>
    <property type="project" value="TreeGrafter"/>
</dbReference>
<feature type="binding site" evidence="5">
    <location>
        <position position="52"/>
    </location>
    <ligand>
        <name>ATP</name>
        <dbReference type="ChEBI" id="CHEBI:30616"/>
    </ligand>
</feature>
<evidence type="ECO:0000256" key="3">
    <source>
        <dbReference type="ARBA" id="ARBA00022777"/>
    </source>
</evidence>
<proteinExistence type="predicted"/>
<dbReference type="InterPro" id="IPR008271">
    <property type="entry name" value="Ser/Thr_kinase_AS"/>
</dbReference>
<dbReference type="SMART" id="SM00220">
    <property type="entry name" value="S_TKc"/>
    <property type="match status" value="1"/>
</dbReference>
<dbReference type="InterPro" id="IPR011009">
    <property type="entry name" value="Kinase-like_dom_sf"/>
</dbReference>
<keyword evidence="1" id="KW-0808">Transferase</keyword>
<dbReference type="PANTHER" id="PTHR24348">
    <property type="entry name" value="SERINE/THREONINE-PROTEIN KINASE UNC-51-RELATED"/>
    <property type="match status" value="1"/>
</dbReference>
<dbReference type="Gene3D" id="1.10.510.10">
    <property type="entry name" value="Transferase(Phosphotransferase) domain 1"/>
    <property type="match status" value="1"/>
</dbReference>